<dbReference type="EMBL" id="JAOWKZ010000001">
    <property type="protein sequence ID" value="MCV2870906.1"/>
    <property type="molecule type" value="Genomic_DNA"/>
</dbReference>
<keyword evidence="4" id="KW-1185">Reference proteome</keyword>
<evidence type="ECO:0000313" key="3">
    <source>
        <dbReference type="EMBL" id="MCV2870906.1"/>
    </source>
</evidence>
<keyword evidence="1" id="KW-0812">Transmembrane</keyword>
<name>A0ABT2ZIE8_9RHOB</name>
<accession>A0ABT2ZIE8</accession>
<feature type="domain" description="Cytoskeleton protein RodZ-like C-terminal" evidence="2">
    <location>
        <begin position="298"/>
        <end position="366"/>
    </location>
</feature>
<keyword evidence="1" id="KW-0472">Membrane</keyword>
<dbReference type="Pfam" id="PF13413">
    <property type="entry name" value="HTH_25"/>
    <property type="match status" value="1"/>
</dbReference>
<dbReference type="Pfam" id="PF13464">
    <property type="entry name" value="RodZ_C"/>
    <property type="match status" value="1"/>
</dbReference>
<comment type="caution">
    <text evidence="3">The sequence shown here is derived from an EMBL/GenBank/DDBJ whole genome shotgun (WGS) entry which is preliminary data.</text>
</comment>
<evidence type="ECO:0000256" key="1">
    <source>
        <dbReference type="SAM" id="Phobius"/>
    </source>
</evidence>
<gene>
    <name evidence="3" type="ORF">OEZ71_01200</name>
</gene>
<dbReference type="Proteomes" id="UP001652564">
    <property type="component" value="Unassembled WGS sequence"/>
</dbReference>
<reference evidence="3 4" key="1">
    <citation type="submission" date="2022-10" db="EMBL/GenBank/DDBJ databases">
        <title>Defluviimonas sp. nov., isolated from ocean surface sediments.</title>
        <authorList>
            <person name="He W."/>
            <person name="Wang L."/>
            <person name="Zhang D.-F."/>
        </authorList>
    </citation>
    <scope>NUCLEOTIDE SEQUENCE [LARGE SCALE GENOMIC DNA]</scope>
    <source>
        <strain evidence="3 4">WL0050</strain>
    </source>
</reference>
<sequence length="410" mass="43029">MIGRRTPPSTQDTDKPKGFDDYELRLGDVMRGERATLAKSLLDVQRELKIKASYIAAIENADVSAFETPGFVAGYVRSYARYLGMDGDWAFQRFCEEANFTVAHGMSSAASGPRKTPVRQVHYSDPLANPNASFVPRGQAFMSGVEPGAIGSILVLVALICGIGYGGWTVLQEVQKVNLAPVDEAPGVIAELDPLDAAGIGAPDPQGAETDIALMDLPGAGALPPAPDALDRLYRPETLDVPVLVARDGPIAAIDPQTVGMLVAEITPEADAVPVVDVPALGETPVQVVAADVPAIELLAVRPAWVRVQASDGTIILEKILDAGERFTVPKTEEAPNLRVGESGALYFAVNGETYGPAGDRGVVTKNVKLSVEALKASYVVADVSQDADLAQFTTVADATAVVAPAATTE</sequence>
<dbReference type="PANTHER" id="PTHR34475">
    <property type="match status" value="1"/>
</dbReference>
<dbReference type="Gene3D" id="1.10.260.40">
    <property type="entry name" value="lambda repressor-like DNA-binding domains"/>
    <property type="match status" value="1"/>
</dbReference>
<feature type="transmembrane region" description="Helical" evidence="1">
    <location>
        <begin position="149"/>
        <end position="168"/>
    </location>
</feature>
<dbReference type="PANTHER" id="PTHR34475:SF1">
    <property type="entry name" value="CYTOSKELETON PROTEIN RODZ"/>
    <property type="match status" value="1"/>
</dbReference>
<protein>
    <submittedName>
        <fullName evidence="3">DUF4115 domain-containing protein</fullName>
    </submittedName>
</protein>
<evidence type="ECO:0000313" key="4">
    <source>
        <dbReference type="Proteomes" id="UP001652564"/>
    </source>
</evidence>
<dbReference type="RefSeq" id="WP_263738102.1">
    <property type="nucleotide sequence ID" value="NZ_JAOWKZ010000001.1"/>
</dbReference>
<dbReference type="InterPro" id="IPR050400">
    <property type="entry name" value="Bact_Cytoskel_RodZ"/>
</dbReference>
<dbReference type="InterPro" id="IPR010982">
    <property type="entry name" value="Lambda_DNA-bd_dom_sf"/>
</dbReference>
<keyword evidence="1" id="KW-1133">Transmembrane helix</keyword>
<proteinExistence type="predicted"/>
<evidence type="ECO:0000259" key="2">
    <source>
        <dbReference type="Pfam" id="PF13464"/>
    </source>
</evidence>
<organism evidence="3 4">
    <name type="scientific">Albidovulum litorale</name>
    <dbReference type="NCBI Taxonomy" id="2984134"/>
    <lineage>
        <taxon>Bacteria</taxon>
        <taxon>Pseudomonadati</taxon>
        <taxon>Pseudomonadota</taxon>
        <taxon>Alphaproteobacteria</taxon>
        <taxon>Rhodobacterales</taxon>
        <taxon>Paracoccaceae</taxon>
        <taxon>Albidovulum</taxon>
    </lineage>
</organism>
<dbReference type="InterPro" id="IPR025194">
    <property type="entry name" value="RodZ-like_C"/>
</dbReference>